<comment type="caution">
    <text evidence="4">The sequence shown here is derived from an EMBL/GenBank/DDBJ whole genome shotgun (WGS) entry which is preliminary data.</text>
</comment>
<proteinExistence type="inferred from homology"/>
<gene>
    <name evidence="4" type="ORF">C7Y72_18610</name>
</gene>
<sequence length="552" mass="58894">MRRPRRSGGWRSPCASREEGGRRSATAGGSRPSARHAAPAIWSRGPNTSPRRRSRAAVRHRGDGSVTASCRSPHDRGRRAISGVERTFVSSFAAAPPPPDPSTLSDDELVLELQTLTAHIDAAKARWLLLVAEVRARGLWAAHGARSCAEWVAWQCGIGAGAAREQVRVAGALQELPAVAEAFGRGELSYSKVRALTRLDELEDGPELVDLGRAHTASQLDRVVRATRRVDRVEAAAAHVERAFTLHDREDGGVDLRGRLGADEAAVLRRALEAAEQVLRERADDDPASAPAAGETVAPPEPGTTAAARRADALLLLADTVLDVGPRPRSAPRRHEVVVHVDSALLTADTSAEASGTAVTGAATTDDGAALAAEVARRLCCDAGLVTSLDEPDGTPLSIGRRRRTVPASIRRALERRDGGCQFPGCGARRWVDAHHVEHWVDGGETSLDNLVLLCHHHHKLLHEGGYRGSWTDDGPGGRRFAVENEHGVRLPPVVAARAGHASVLRRTSAPDGRPIDPRATAGRQTGQRLDLGLSVAALLRRLRGNARRGSD</sequence>
<dbReference type="AlphaFoldDB" id="A0A2T4UDR1"/>
<dbReference type="EMBL" id="PYYB01000003">
    <property type="protein sequence ID" value="PTL55647.1"/>
    <property type="molecule type" value="Genomic_DNA"/>
</dbReference>
<evidence type="ECO:0000256" key="2">
    <source>
        <dbReference type="SAM" id="MobiDB-lite"/>
    </source>
</evidence>
<dbReference type="GO" id="GO:0003676">
    <property type="term" value="F:nucleic acid binding"/>
    <property type="evidence" value="ECO:0007669"/>
    <property type="project" value="InterPro"/>
</dbReference>
<evidence type="ECO:0000313" key="4">
    <source>
        <dbReference type="EMBL" id="PTL55647.1"/>
    </source>
</evidence>
<feature type="region of interest" description="Disordered" evidence="2">
    <location>
        <begin position="280"/>
        <end position="304"/>
    </location>
</feature>
<dbReference type="Gene3D" id="1.10.30.50">
    <property type="match status" value="1"/>
</dbReference>
<evidence type="ECO:0000256" key="1">
    <source>
        <dbReference type="ARBA" id="ARBA00023450"/>
    </source>
</evidence>
<organism evidence="4 5">
    <name type="scientific">Paraconexibacter algicola</name>
    <dbReference type="NCBI Taxonomy" id="2133960"/>
    <lineage>
        <taxon>Bacteria</taxon>
        <taxon>Bacillati</taxon>
        <taxon>Actinomycetota</taxon>
        <taxon>Thermoleophilia</taxon>
        <taxon>Solirubrobacterales</taxon>
        <taxon>Paraconexibacteraceae</taxon>
        <taxon>Paraconexibacter</taxon>
    </lineage>
</organism>
<feature type="domain" description="HNH nuclease" evidence="3">
    <location>
        <begin position="409"/>
        <end position="460"/>
    </location>
</feature>
<dbReference type="InterPro" id="IPR003870">
    <property type="entry name" value="DUF222"/>
</dbReference>
<feature type="compositionally biased region" description="Basic residues" evidence="2">
    <location>
        <begin position="50"/>
        <end position="59"/>
    </location>
</feature>
<dbReference type="Proteomes" id="UP000240739">
    <property type="component" value="Unassembled WGS sequence"/>
</dbReference>
<evidence type="ECO:0000313" key="5">
    <source>
        <dbReference type="Proteomes" id="UP000240739"/>
    </source>
</evidence>
<protein>
    <submittedName>
        <fullName evidence="4">HNH endonuclease</fullName>
    </submittedName>
</protein>
<dbReference type="InterPro" id="IPR003615">
    <property type="entry name" value="HNH_nuc"/>
</dbReference>
<keyword evidence="4" id="KW-0540">Nuclease</keyword>
<dbReference type="GO" id="GO:0004519">
    <property type="term" value="F:endonuclease activity"/>
    <property type="evidence" value="ECO:0007669"/>
    <property type="project" value="UniProtKB-KW"/>
</dbReference>
<dbReference type="CDD" id="cd00085">
    <property type="entry name" value="HNHc"/>
    <property type="match status" value="1"/>
</dbReference>
<dbReference type="Pfam" id="PF01844">
    <property type="entry name" value="HNH"/>
    <property type="match status" value="1"/>
</dbReference>
<comment type="similarity">
    <text evidence="1">Belongs to the Rv1128c/1148c/1588c/1702c/1945/3466 family.</text>
</comment>
<keyword evidence="5" id="KW-1185">Reference proteome</keyword>
<keyword evidence="4" id="KW-0378">Hydrolase</keyword>
<feature type="region of interest" description="Disordered" evidence="2">
    <location>
        <begin position="508"/>
        <end position="527"/>
    </location>
</feature>
<evidence type="ECO:0000259" key="3">
    <source>
        <dbReference type="SMART" id="SM00507"/>
    </source>
</evidence>
<accession>A0A2T4UDR1</accession>
<dbReference type="SMART" id="SM00507">
    <property type="entry name" value="HNHc"/>
    <property type="match status" value="1"/>
</dbReference>
<feature type="region of interest" description="Disordered" evidence="2">
    <location>
        <begin position="1"/>
        <end position="77"/>
    </location>
</feature>
<dbReference type="InterPro" id="IPR002711">
    <property type="entry name" value="HNH"/>
</dbReference>
<reference evidence="4 5" key="1">
    <citation type="submission" date="2018-03" db="EMBL/GenBank/DDBJ databases">
        <title>Aquarubrobacter algicola gen. nov., sp. nov., a novel actinobacterium isolated from shallow eutrophic lake during the end of cyanobacterial harmful algal blooms.</title>
        <authorList>
            <person name="Chun S.J."/>
        </authorList>
    </citation>
    <scope>NUCLEOTIDE SEQUENCE [LARGE SCALE GENOMIC DNA]</scope>
    <source>
        <strain evidence="4 5">Seoho-28</strain>
    </source>
</reference>
<name>A0A2T4UDR1_9ACTN</name>
<dbReference type="Pfam" id="PF02720">
    <property type="entry name" value="DUF222"/>
    <property type="match status" value="1"/>
</dbReference>
<feature type="compositionally biased region" description="Low complexity" evidence="2">
    <location>
        <begin position="23"/>
        <end position="32"/>
    </location>
</feature>
<dbReference type="GO" id="GO:0008270">
    <property type="term" value="F:zinc ion binding"/>
    <property type="evidence" value="ECO:0007669"/>
    <property type="project" value="InterPro"/>
</dbReference>
<keyword evidence="4" id="KW-0255">Endonuclease</keyword>